<name>A0AAN2BK88_9GAMM</name>
<proteinExistence type="predicted"/>
<dbReference type="AlphaFoldDB" id="A0AAN2BK88"/>
<dbReference type="RefSeq" id="WP_236987238.1">
    <property type="nucleotide sequence ID" value="NZ_AP023086.1"/>
</dbReference>
<dbReference type="Pfam" id="PF11920">
    <property type="entry name" value="DUF3438"/>
    <property type="match status" value="1"/>
</dbReference>
<evidence type="ECO:0000313" key="3">
    <source>
        <dbReference type="Proteomes" id="UP001320119"/>
    </source>
</evidence>
<evidence type="ECO:0000313" key="2">
    <source>
        <dbReference type="EMBL" id="BCD97759.1"/>
    </source>
</evidence>
<accession>A0AAN2BK88</accession>
<keyword evidence="1" id="KW-0732">Signal</keyword>
<evidence type="ECO:0000256" key="1">
    <source>
        <dbReference type="SAM" id="SignalP"/>
    </source>
</evidence>
<feature type="signal peptide" evidence="1">
    <location>
        <begin position="1"/>
        <end position="22"/>
    </location>
</feature>
<keyword evidence="3" id="KW-1185">Reference proteome</keyword>
<protein>
    <recommendedName>
        <fullName evidence="4">TIGR03749 family integrating conjugative element protein</fullName>
    </recommendedName>
</protein>
<feature type="chain" id="PRO_5043042219" description="TIGR03749 family integrating conjugative element protein" evidence="1">
    <location>
        <begin position="23"/>
        <end position="269"/>
    </location>
</feature>
<dbReference type="EMBL" id="AP023086">
    <property type="protein sequence ID" value="BCD97759.1"/>
    <property type="molecule type" value="Genomic_DNA"/>
</dbReference>
<dbReference type="Proteomes" id="UP001320119">
    <property type="component" value="Chromosome"/>
</dbReference>
<gene>
    <name evidence="2" type="ORF">MARGE09_P1960</name>
</gene>
<reference evidence="2 3" key="1">
    <citation type="journal article" date="2022" name="IScience">
        <title>An ultrasensitive nanofiber-based assay for enzymatic hydrolysis and deep-sea microbial degradation of cellulose.</title>
        <authorList>
            <person name="Tsudome M."/>
            <person name="Tachioka M."/>
            <person name="Miyazaki M."/>
            <person name="Uchimura K."/>
            <person name="Tsuda M."/>
            <person name="Takaki Y."/>
            <person name="Deguchi S."/>
        </authorList>
    </citation>
    <scope>NUCLEOTIDE SEQUENCE [LARGE SCALE GENOMIC DNA]</scope>
    <source>
        <strain evidence="2 3">GE09</strain>
    </source>
</reference>
<organism evidence="2 3">
    <name type="scientific">Marinagarivorans cellulosilyticus</name>
    <dbReference type="NCBI Taxonomy" id="2721545"/>
    <lineage>
        <taxon>Bacteria</taxon>
        <taxon>Pseudomonadati</taxon>
        <taxon>Pseudomonadota</taxon>
        <taxon>Gammaproteobacteria</taxon>
        <taxon>Cellvibrionales</taxon>
        <taxon>Cellvibrionaceae</taxon>
        <taxon>Marinagarivorans</taxon>
    </lineage>
</organism>
<evidence type="ECO:0008006" key="4">
    <source>
        <dbReference type="Google" id="ProtNLM"/>
    </source>
</evidence>
<sequence>MKITHFVAVLIIGLGLGSVAKAETETVKVWDNKPLTINIKVNEEVRVIFPTAVNIQVPLATTQKLQALAPNRQIIYWKATAPFEKSRIIVTTDDGQDVYVIDLMASEKGLTNDIIIEDPRRVLLNNSNKPKDVIPELSDPAELVLTRYVAQSLYAPDRLLPSDSNIGLLETPELPEDFPLLQSALGETYGVEVIGQWNGYGHYITAVLIINKSAMVVPVNPERVRGNFTHITPQHQYLSEAGTFDDRTTLYLVSDIPFSEAVMEDGYAY</sequence>
<dbReference type="KEGG" id="marq:MARGE09_P1960"/>
<dbReference type="InterPro" id="IPR021844">
    <property type="entry name" value="Integr_conj_element_PFL4704"/>
</dbReference>